<dbReference type="SUPFAM" id="SSF54001">
    <property type="entry name" value="Cysteine proteinases"/>
    <property type="match status" value="1"/>
</dbReference>
<dbReference type="PANTHER" id="PTHR33490">
    <property type="entry name" value="BLR5614 PROTEIN-RELATED"/>
    <property type="match status" value="1"/>
</dbReference>
<reference evidence="2 3" key="1">
    <citation type="submission" date="2019-11" db="EMBL/GenBank/DDBJ databases">
        <title>Identification of a novel strain.</title>
        <authorList>
            <person name="Xu Q."/>
            <person name="Wang G."/>
        </authorList>
    </citation>
    <scope>NUCLEOTIDE SEQUENCE [LARGE SCALE GENOMIC DNA]</scope>
    <source>
        <strain evidence="3">xq</strain>
    </source>
</reference>
<dbReference type="Gene3D" id="2.60.40.2250">
    <property type="match status" value="1"/>
</dbReference>
<evidence type="ECO:0000313" key="2">
    <source>
        <dbReference type="EMBL" id="MTD94160.1"/>
    </source>
</evidence>
<evidence type="ECO:0000259" key="1">
    <source>
        <dbReference type="SMART" id="SM00460"/>
    </source>
</evidence>
<dbReference type="AlphaFoldDB" id="A0A6I3KJP2"/>
<dbReference type="Proteomes" id="UP000440694">
    <property type="component" value="Unassembled WGS sequence"/>
</dbReference>
<name>A0A6I3KJP2_9HYPH</name>
<sequence length="275" mass="30272">MKLRVGYELQYAFPQPTPAILMLNIHFSRVANLAAPDSVIVNPAVPISGYRDGFGNWCCRIVAPKGKVSISTNAVVTDTGKPDTVVPNAAQIPVEDLPEEALVFLLASRFCDSDQMLDLAWKLFGRAKPGWGRVQAICDFVHKHIEFGYAHARVTRTASEAYAEKQGVCRDYAHLAVAFCRALNIPARYCTGYLGDVGTPPPYPPGDFAAWFEAYIGGHWYTFDPRNNVPRIGRVLIARGRDAADVAMTTTFGPNTLESFKVWTDEVSESSARVN</sequence>
<organism evidence="2 3">
    <name type="scientific">Hyphomicrobium album</name>
    <dbReference type="NCBI Taxonomy" id="2665159"/>
    <lineage>
        <taxon>Bacteria</taxon>
        <taxon>Pseudomonadati</taxon>
        <taxon>Pseudomonadota</taxon>
        <taxon>Alphaproteobacteria</taxon>
        <taxon>Hyphomicrobiales</taxon>
        <taxon>Hyphomicrobiaceae</taxon>
        <taxon>Hyphomicrobium</taxon>
    </lineage>
</organism>
<dbReference type="Pfam" id="PF01841">
    <property type="entry name" value="Transglut_core"/>
    <property type="match status" value="1"/>
</dbReference>
<proteinExistence type="predicted"/>
<protein>
    <submittedName>
        <fullName evidence="2">Transglutaminase family protein</fullName>
    </submittedName>
</protein>
<dbReference type="EMBL" id="WMBQ01000001">
    <property type="protein sequence ID" value="MTD94160.1"/>
    <property type="molecule type" value="Genomic_DNA"/>
</dbReference>
<dbReference type="SMART" id="SM00460">
    <property type="entry name" value="TGc"/>
    <property type="match status" value="1"/>
</dbReference>
<comment type="caution">
    <text evidence="2">The sequence shown here is derived from an EMBL/GenBank/DDBJ whole genome shotgun (WGS) entry which is preliminary data.</text>
</comment>
<gene>
    <name evidence="2" type="ORF">GIW81_07395</name>
</gene>
<evidence type="ECO:0000313" key="3">
    <source>
        <dbReference type="Proteomes" id="UP000440694"/>
    </source>
</evidence>
<accession>A0A6I3KJP2</accession>
<dbReference type="PANTHER" id="PTHR33490:SF12">
    <property type="entry name" value="BLL5557 PROTEIN"/>
    <property type="match status" value="1"/>
</dbReference>
<dbReference type="InterPro" id="IPR002931">
    <property type="entry name" value="Transglutaminase-like"/>
</dbReference>
<feature type="domain" description="Transglutaminase-like" evidence="1">
    <location>
        <begin position="161"/>
        <end position="227"/>
    </location>
</feature>
<dbReference type="RefSeq" id="WP_154738621.1">
    <property type="nucleotide sequence ID" value="NZ_WMBQ01000001.1"/>
</dbReference>
<keyword evidence="3" id="KW-1185">Reference proteome</keyword>
<dbReference type="InterPro" id="IPR038765">
    <property type="entry name" value="Papain-like_cys_pep_sf"/>
</dbReference>
<dbReference type="Gene3D" id="3.10.620.30">
    <property type="match status" value="1"/>
</dbReference>